<accession>A0A1D3CRS4</accession>
<name>A0A1D3CRS4_9EIME</name>
<protein>
    <submittedName>
        <fullName evidence="3">Caf1 family ribonuclease domain-containing protein</fullName>
    </submittedName>
</protein>
<gene>
    <name evidence="3" type="ORF">cyc_03509</name>
</gene>
<dbReference type="GO" id="GO:0003723">
    <property type="term" value="F:RNA binding"/>
    <property type="evidence" value="ECO:0007669"/>
    <property type="project" value="TreeGrafter"/>
</dbReference>
<dbReference type="Proteomes" id="UP000095192">
    <property type="component" value="Unassembled WGS sequence"/>
</dbReference>
<feature type="region of interest" description="Disordered" evidence="2">
    <location>
        <begin position="202"/>
        <end position="289"/>
    </location>
</feature>
<evidence type="ECO:0000256" key="2">
    <source>
        <dbReference type="SAM" id="MobiDB-lite"/>
    </source>
</evidence>
<dbReference type="EMBL" id="JROU02002205">
    <property type="protein sequence ID" value="OEH73909.1"/>
    <property type="molecule type" value="Genomic_DNA"/>
</dbReference>
<keyword evidence="4" id="KW-1185">Reference proteome</keyword>
<evidence type="ECO:0000313" key="4">
    <source>
        <dbReference type="Proteomes" id="UP000095192"/>
    </source>
</evidence>
<dbReference type="VEuPathDB" id="ToxoDB:cyc_03509"/>
<sequence length="289" mass="30751">MAEGEEDADDVSSSANSLGGLSVLAEALIEAEVPIVLHNGLLDLLHLMEKFVQEIPPTLPLFASEVARLFIGGIFDTKYIATHLTPCSTFGRTALQALRNHLLAAPGLNCCFIIDESCKSAFDFSFKELNVANEMPDARSHEAGFDALATAQVFVCLAAFEAKVQQRDVCISLLSKARDIIGVAGVHPGYIKLQSYQQEEPRAGVLKRDSSGGNGNGSISSTRRSEDKGIGKAPPNGIDRAAPEVKRAKRDRAGSASPPRISVAVAAAERGEGGDQITASPGRRRRKAL</sequence>
<dbReference type="InterPro" id="IPR051181">
    <property type="entry name" value="CAF1_poly(A)_ribonucleases"/>
</dbReference>
<proteinExistence type="inferred from homology"/>
<dbReference type="Gene3D" id="3.30.420.10">
    <property type="entry name" value="Ribonuclease H-like superfamily/Ribonuclease H"/>
    <property type="match status" value="1"/>
</dbReference>
<dbReference type="SUPFAM" id="SSF53098">
    <property type="entry name" value="Ribonuclease H-like"/>
    <property type="match status" value="1"/>
</dbReference>
<dbReference type="Pfam" id="PF04857">
    <property type="entry name" value="CAF1"/>
    <property type="match status" value="1"/>
</dbReference>
<dbReference type="InterPro" id="IPR036397">
    <property type="entry name" value="RNaseH_sf"/>
</dbReference>
<reference evidence="3 4" key="1">
    <citation type="journal article" date="2016" name="BMC Genomics">
        <title>Comparative genomics reveals Cyclospora cayetanensis possesses coccidia-like metabolism and invasion components but unique surface antigens.</title>
        <authorList>
            <person name="Liu S."/>
            <person name="Wang L."/>
            <person name="Zheng H."/>
            <person name="Xu Z."/>
            <person name="Roellig D.M."/>
            <person name="Li N."/>
            <person name="Frace M.A."/>
            <person name="Tang K."/>
            <person name="Arrowood M.J."/>
            <person name="Moss D.M."/>
            <person name="Zhang L."/>
            <person name="Feng Y."/>
            <person name="Xiao L."/>
        </authorList>
    </citation>
    <scope>NUCLEOTIDE SEQUENCE [LARGE SCALE GENOMIC DNA]</scope>
    <source>
        <strain evidence="3 4">CHN_HEN01</strain>
    </source>
</reference>
<comment type="caution">
    <text evidence="3">The sequence shown here is derived from an EMBL/GenBank/DDBJ whole genome shotgun (WGS) entry which is preliminary data.</text>
</comment>
<dbReference type="PANTHER" id="PTHR15092:SF22">
    <property type="entry name" value="POLY(A)-SPECIFIC RIBONUCLEASE PNLDC1"/>
    <property type="match status" value="1"/>
</dbReference>
<organism evidence="3 4">
    <name type="scientific">Cyclospora cayetanensis</name>
    <dbReference type="NCBI Taxonomy" id="88456"/>
    <lineage>
        <taxon>Eukaryota</taxon>
        <taxon>Sar</taxon>
        <taxon>Alveolata</taxon>
        <taxon>Apicomplexa</taxon>
        <taxon>Conoidasida</taxon>
        <taxon>Coccidia</taxon>
        <taxon>Eucoccidiorida</taxon>
        <taxon>Eimeriorina</taxon>
        <taxon>Eimeriidae</taxon>
        <taxon>Cyclospora</taxon>
    </lineage>
</organism>
<evidence type="ECO:0000313" key="3">
    <source>
        <dbReference type="EMBL" id="OEH73909.1"/>
    </source>
</evidence>
<dbReference type="PANTHER" id="PTHR15092">
    <property type="entry name" value="POLY A -SPECIFIC RIBONUCLEASE/TARGET OF EGR1, MEMBER 1"/>
    <property type="match status" value="1"/>
</dbReference>
<dbReference type="InterPro" id="IPR012337">
    <property type="entry name" value="RNaseH-like_sf"/>
</dbReference>
<comment type="similarity">
    <text evidence="1">Belongs to the CAF1 family.</text>
</comment>
<dbReference type="InterPro" id="IPR006941">
    <property type="entry name" value="RNase_CAF1"/>
</dbReference>
<dbReference type="AlphaFoldDB" id="A0A1D3CRS4"/>
<dbReference type="GO" id="GO:0000175">
    <property type="term" value="F:3'-5'-RNA exonuclease activity"/>
    <property type="evidence" value="ECO:0007669"/>
    <property type="project" value="TreeGrafter"/>
</dbReference>
<evidence type="ECO:0000256" key="1">
    <source>
        <dbReference type="ARBA" id="ARBA00008372"/>
    </source>
</evidence>
<dbReference type="InParanoid" id="A0A1D3CRS4"/>